<dbReference type="AlphaFoldDB" id="A0A1F5EDX8"/>
<dbReference type="GO" id="GO:0003677">
    <property type="term" value="F:DNA binding"/>
    <property type="evidence" value="ECO:0007669"/>
    <property type="project" value="InterPro"/>
</dbReference>
<dbReference type="GO" id="GO:0008170">
    <property type="term" value="F:N-methyltransferase activity"/>
    <property type="evidence" value="ECO:0007669"/>
    <property type="project" value="InterPro"/>
</dbReference>
<dbReference type="Gene3D" id="3.40.50.150">
    <property type="entry name" value="Vaccinia Virus protein VP39"/>
    <property type="match status" value="2"/>
</dbReference>
<dbReference type="Proteomes" id="UP000176451">
    <property type="component" value="Unassembled WGS sequence"/>
</dbReference>
<sequence>MNMNSSNICFDLNTYLLNFVFNKSHSLSLFQNKEDNTKTEYIKINGNNVAKYINEFWTSKQRMANSLHEVSYRACFKSQLPRFFIQLLTGKSDIVYDPFSGRGTTVIEAALLGRNIIANDVNPLSTIISKPRILIPTFAQIEKRIQQINFKEDLKADIDLSMFFHPKTESEIVSLKGYLENRKKKCQEDNIDLWIRMIATNRLTGHSKNFFSVYTLPPNQAVSQERQKKINLKLNQKPQHKNVKKIILIKSADLLKDLDSKKVAFMHNIGRRSLFLNHDARNTPEIKNSTVSLTVTSPPFLDVVRYDQDNWLRCWFNNIDAKNIAKKITMSKNVHQWSLVMADVFKELYRITKDEGWVAFEVGEIRNKKIKLEEIVLPLGMRAGFKAQGVMINEQAFTKTSNIWGVENNKRGTNSNRIVIFQKCS</sequence>
<gene>
    <name evidence="4" type="ORF">A3F08_02680</name>
</gene>
<keyword evidence="1 4" id="KW-0489">Methyltransferase</keyword>
<protein>
    <submittedName>
        <fullName evidence="4">DNA modification methylase</fullName>
    </submittedName>
</protein>
<comment type="caution">
    <text evidence="4">The sequence shown here is derived from an EMBL/GenBank/DDBJ whole genome shotgun (WGS) entry which is preliminary data.</text>
</comment>
<dbReference type="STRING" id="1797469.A3F08_02680"/>
<dbReference type="InterPro" id="IPR029063">
    <property type="entry name" value="SAM-dependent_MTases_sf"/>
</dbReference>
<feature type="domain" description="DNA methylase N-4/N-6" evidence="3">
    <location>
        <begin position="30"/>
        <end position="122"/>
    </location>
</feature>
<dbReference type="GO" id="GO:0032259">
    <property type="term" value="P:methylation"/>
    <property type="evidence" value="ECO:0007669"/>
    <property type="project" value="UniProtKB-KW"/>
</dbReference>
<evidence type="ECO:0000313" key="4">
    <source>
        <dbReference type="EMBL" id="OGD65553.1"/>
    </source>
</evidence>
<dbReference type="EMBL" id="MEZV01000056">
    <property type="protein sequence ID" value="OGD65553.1"/>
    <property type="molecule type" value="Genomic_DNA"/>
</dbReference>
<reference evidence="4 5" key="1">
    <citation type="journal article" date="2016" name="Nat. Commun.">
        <title>Thousands of microbial genomes shed light on interconnected biogeochemical processes in an aquifer system.</title>
        <authorList>
            <person name="Anantharaman K."/>
            <person name="Brown C.T."/>
            <person name="Hug L.A."/>
            <person name="Sharon I."/>
            <person name="Castelle C.J."/>
            <person name="Probst A.J."/>
            <person name="Thomas B.C."/>
            <person name="Singh A."/>
            <person name="Wilkins M.J."/>
            <person name="Karaoz U."/>
            <person name="Brodie E.L."/>
            <person name="Williams K.H."/>
            <person name="Hubbard S.S."/>
            <person name="Banfield J.F."/>
        </authorList>
    </citation>
    <scope>NUCLEOTIDE SEQUENCE [LARGE SCALE GENOMIC DNA]</scope>
</reference>
<evidence type="ECO:0000313" key="5">
    <source>
        <dbReference type="Proteomes" id="UP000176451"/>
    </source>
</evidence>
<organism evidence="4 5">
    <name type="scientific">Candidatus Berkelbacteria bacterium RIFCSPHIGHO2_12_FULL_36_9</name>
    <dbReference type="NCBI Taxonomy" id="1797469"/>
    <lineage>
        <taxon>Bacteria</taxon>
        <taxon>Candidatus Berkelbacteria</taxon>
    </lineage>
</organism>
<evidence type="ECO:0000259" key="3">
    <source>
        <dbReference type="Pfam" id="PF01555"/>
    </source>
</evidence>
<accession>A0A1F5EDX8</accession>
<dbReference type="Pfam" id="PF01555">
    <property type="entry name" value="N6_N4_Mtase"/>
    <property type="match status" value="1"/>
</dbReference>
<name>A0A1F5EDX8_9BACT</name>
<proteinExistence type="predicted"/>
<evidence type="ECO:0000256" key="2">
    <source>
        <dbReference type="ARBA" id="ARBA00022679"/>
    </source>
</evidence>
<dbReference type="InterPro" id="IPR002941">
    <property type="entry name" value="DNA_methylase_N4/N6"/>
</dbReference>
<dbReference type="SUPFAM" id="SSF53335">
    <property type="entry name" value="S-adenosyl-L-methionine-dependent methyltransferases"/>
    <property type="match status" value="2"/>
</dbReference>
<keyword evidence="2" id="KW-0808">Transferase</keyword>
<evidence type="ECO:0000256" key="1">
    <source>
        <dbReference type="ARBA" id="ARBA00022603"/>
    </source>
</evidence>